<evidence type="ECO:0000313" key="4">
    <source>
        <dbReference type="Proteomes" id="UP000092654"/>
    </source>
</evidence>
<dbReference type="Proteomes" id="UP000011746">
    <property type="component" value="Unassembled WGS sequence"/>
</dbReference>
<evidence type="ECO:0000313" key="3">
    <source>
        <dbReference type="Proteomes" id="UP000011746"/>
    </source>
</evidence>
<dbReference type="KEGG" id="sje:AAV35_001590"/>
<organism evidence="2 3">
    <name type="scientific">Salimicrobium jeotgali</name>
    <dbReference type="NCBI Taxonomy" id="1230341"/>
    <lineage>
        <taxon>Bacteria</taxon>
        <taxon>Bacillati</taxon>
        <taxon>Bacillota</taxon>
        <taxon>Bacilli</taxon>
        <taxon>Bacillales</taxon>
        <taxon>Bacillaceae</taxon>
        <taxon>Salimicrobium</taxon>
    </lineage>
</organism>
<dbReference type="Proteomes" id="UP000092654">
    <property type="component" value="Chromosome"/>
</dbReference>
<gene>
    <name evidence="1" type="ORF">AAV35_001590</name>
    <name evidence="2" type="ORF">MJ3_05753</name>
</gene>
<accession>K2H8X7</accession>
<sequence>MPSPENKGTACGMSFWKLQLDEQKRNRPFRSSGLSRRFAFQVHYPEKEAMAWTVDFWVVQLDDQKRKLPVRSAVVSRKPRHLDKNYLHQKG</sequence>
<keyword evidence="3" id="KW-1185">Reference proteome</keyword>
<dbReference type="STRING" id="1230341.AAV35_001590"/>
<reference evidence="2 3" key="1">
    <citation type="journal article" date="2012" name="J. Bacteriol.">
        <title>Draft Genome Sequence of Salimicrobium sp. Strain MJ3, Isolated from Myulchi-Jeot, Korean Fermented Seafood.</title>
        <authorList>
            <person name="Lee S.H."/>
            <person name="Jung J.Y."/>
            <person name="Jeon C.O."/>
        </authorList>
    </citation>
    <scope>NUCLEOTIDE SEQUENCE [LARGE SCALE GENOMIC DNA]</scope>
    <source>
        <strain evidence="2 3">MJ3</strain>
    </source>
</reference>
<name>K2H8X7_9BACI</name>
<evidence type="ECO:0000313" key="1">
    <source>
        <dbReference type="EMBL" id="AKG03603.1"/>
    </source>
</evidence>
<dbReference type="EMBL" id="CP011361">
    <property type="protein sequence ID" value="AKG03603.1"/>
    <property type="molecule type" value="Genomic_DNA"/>
</dbReference>
<evidence type="ECO:0000313" key="2">
    <source>
        <dbReference type="EMBL" id="EKE32100.1"/>
    </source>
</evidence>
<dbReference type="EMBL" id="AMPQ01000005">
    <property type="protein sequence ID" value="EKE32100.1"/>
    <property type="molecule type" value="Genomic_DNA"/>
</dbReference>
<reference evidence="1" key="3">
    <citation type="submission" date="2016-11" db="EMBL/GenBank/DDBJ databases">
        <title>Salimicrobium jeotgali MJ3, isolated from Myulchi jeot, a traditional Korean fermented seafood.</title>
        <authorList>
            <person name="Kim K.H."/>
            <person name="Jeon C.O."/>
            <person name="Jin H.M."/>
        </authorList>
    </citation>
    <scope>NUCLEOTIDE SEQUENCE</scope>
    <source>
        <strain evidence="1">MJ3</strain>
    </source>
</reference>
<protein>
    <submittedName>
        <fullName evidence="2">Uncharacterized protein</fullName>
    </submittedName>
</protein>
<dbReference type="AlphaFoldDB" id="K2H8X7"/>
<proteinExistence type="predicted"/>
<reference evidence="4" key="2">
    <citation type="submission" date="2015-06" db="EMBL/GenBank/DDBJ databases">
        <title>Salimicrobium jeotgali MJ3, isolated from Myulchi jeot, a traditional Korean fermented seafood.</title>
        <authorList>
            <person name="Kim K.H."/>
            <person name="Jeon C.O."/>
            <person name="Jin H.M."/>
        </authorList>
    </citation>
    <scope>NUCLEOTIDE SEQUENCE [LARGE SCALE GENOMIC DNA]</scope>
    <source>
        <strain evidence="4">MJ3</strain>
    </source>
</reference>